<dbReference type="GO" id="GO:0016757">
    <property type="term" value="F:glycosyltransferase activity"/>
    <property type="evidence" value="ECO:0007669"/>
    <property type="project" value="UniProtKB-KW"/>
</dbReference>
<dbReference type="InterPro" id="IPR055259">
    <property type="entry name" value="YkvP/CgeB_Glyco_trans-like"/>
</dbReference>
<evidence type="ECO:0000259" key="1">
    <source>
        <dbReference type="Pfam" id="PF13524"/>
    </source>
</evidence>
<dbReference type="EC" id="2.4.-.-" evidence="2"/>
<gene>
    <name evidence="2" type="ORF">L0M99_05895</name>
</gene>
<proteinExistence type="predicted"/>
<dbReference type="SUPFAM" id="SSF53756">
    <property type="entry name" value="UDP-Glycosyltransferase/glycogen phosphorylase"/>
    <property type="match status" value="1"/>
</dbReference>
<dbReference type="EMBL" id="JAKNHJ010000010">
    <property type="protein sequence ID" value="MCG4618022.1"/>
    <property type="molecule type" value="Genomic_DNA"/>
</dbReference>
<dbReference type="RefSeq" id="WP_024059699.1">
    <property type="nucleotide sequence ID" value="NZ_JAGZVZ010000002.1"/>
</dbReference>
<evidence type="ECO:0000313" key="3">
    <source>
        <dbReference type="Proteomes" id="UP001200537"/>
    </source>
</evidence>
<dbReference type="Gene3D" id="3.40.50.2000">
    <property type="entry name" value="Glycogen Phosphorylase B"/>
    <property type="match status" value="1"/>
</dbReference>
<comment type="caution">
    <text evidence="2">The sequence shown here is derived from an EMBL/GenBank/DDBJ whole genome shotgun (WGS) entry which is preliminary data.</text>
</comment>
<protein>
    <submittedName>
        <fullName evidence="2">Glycosyltransferase</fullName>
        <ecNumber evidence="2">2.4.-.-</ecNumber>
    </submittedName>
</protein>
<keyword evidence="2" id="KW-0808">Transferase</keyword>
<dbReference type="AlphaFoldDB" id="A0AAJ1EVG0"/>
<feature type="domain" description="Spore protein YkvP/CgeB glycosyl transferase-like" evidence="1">
    <location>
        <begin position="207"/>
        <end position="356"/>
    </location>
</feature>
<accession>A0AAJ1EVG0</accession>
<evidence type="ECO:0000313" key="2">
    <source>
        <dbReference type="EMBL" id="MCG4618022.1"/>
    </source>
</evidence>
<sequence length="376" mass="42157">MSKVMIFHAPYPMETNPTSASRLRPLRMREAFKTLGYDVIDVSGTTPQRRQALKSLRKTLKSGLRPDFFYSENSTQPNLFATSIKDGFAPTLDYRIMRQAHQHNIPIGVFYRDIYWRFPQFAAKDLIGRISPLLHRLDMCGYQRNNAHLFLPSLKMAEVMGLDAAQSFSALPPAGDDDSVLPLPEQLHPLRLFYVGGIGGHYRLDKLIKAVAGNPNINLELVTRKPQWKTAIQTDSNLKSKNIHPHHLDSWQLAPLYAQSQIAVLLVEPTPYRDFAAPVKLFEYISRGRPILVSAGTEAARIVSKYDAGWVVDYEDEAIANILRHLQEHPEEIAEKAAKAAAAAMENTWTTRARQVAQTLCPPGAAEYVGAKTGID</sequence>
<keyword evidence="2" id="KW-0328">Glycosyltransferase</keyword>
<name>A0AAJ1EVG0_9ACTO</name>
<dbReference type="Proteomes" id="UP001200537">
    <property type="component" value="Unassembled WGS sequence"/>
</dbReference>
<dbReference type="Pfam" id="PF13524">
    <property type="entry name" value="Glyco_trans_1_2"/>
    <property type="match status" value="1"/>
</dbReference>
<reference evidence="2" key="1">
    <citation type="submission" date="2022-01" db="EMBL/GenBank/DDBJ databases">
        <title>Collection of gut derived symbiotic bacterial strains cultured from healthy donors.</title>
        <authorList>
            <person name="Lin H."/>
            <person name="Kohout C."/>
            <person name="Waligurski E."/>
            <person name="Pamer E.G."/>
        </authorList>
    </citation>
    <scope>NUCLEOTIDE SEQUENCE</scope>
    <source>
        <strain evidence="2">DFI.7.46</strain>
    </source>
</reference>
<organism evidence="2 3">
    <name type="scientific">Varibaculum cambriense</name>
    <dbReference type="NCBI Taxonomy" id="184870"/>
    <lineage>
        <taxon>Bacteria</taxon>
        <taxon>Bacillati</taxon>
        <taxon>Actinomycetota</taxon>
        <taxon>Actinomycetes</taxon>
        <taxon>Actinomycetales</taxon>
        <taxon>Actinomycetaceae</taxon>
        <taxon>Varibaculum</taxon>
    </lineage>
</organism>